<dbReference type="EMBL" id="CAJDYZ010004128">
    <property type="protein sequence ID" value="CAD1470959.1"/>
    <property type="molecule type" value="Genomic_DNA"/>
</dbReference>
<feature type="non-terminal residue" evidence="1">
    <location>
        <position position="56"/>
    </location>
</feature>
<proteinExistence type="predicted"/>
<gene>
    <name evidence="1" type="ORF">MHI_LOCUS208491</name>
</gene>
<organism evidence="1 2">
    <name type="scientific">Heterotrigona itama</name>
    <dbReference type="NCBI Taxonomy" id="395501"/>
    <lineage>
        <taxon>Eukaryota</taxon>
        <taxon>Metazoa</taxon>
        <taxon>Ecdysozoa</taxon>
        <taxon>Arthropoda</taxon>
        <taxon>Hexapoda</taxon>
        <taxon>Insecta</taxon>
        <taxon>Pterygota</taxon>
        <taxon>Neoptera</taxon>
        <taxon>Endopterygota</taxon>
        <taxon>Hymenoptera</taxon>
        <taxon>Apocrita</taxon>
        <taxon>Aculeata</taxon>
        <taxon>Apoidea</taxon>
        <taxon>Anthophila</taxon>
        <taxon>Apidae</taxon>
        <taxon>Heterotrigona</taxon>
    </lineage>
</organism>
<dbReference type="AlphaFoldDB" id="A0A6V7GYK1"/>
<protein>
    <submittedName>
        <fullName evidence="1">Uncharacterized protein</fullName>
    </submittedName>
</protein>
<accession>A0A6V7GYK1</accession>
<name>A0A6V7GYK1_9HYME</name>
<evidence type="ECO:0000313" key="1">
    <source>
        <dbReference type="EMBL" id="CAD1470959.1"/>
    </source>
</evidence>
<feature type="non-terminal residue" evidence="1">
    <location>
        <position position="1"/>
    </location>
</feature>
<sequence length="56" mass="6618">KISNDLNDNKRQKWLATERVNARNRVGRRNGQALRMNCFFLRKKNKRTGGQTTVTR</sequence>
<dbReference type="Proteomes" id="UP000752696">
    <property type="component" value="Unassembled WGS sequence"/>
</dbReference>
<comment type="caution">
    <text evidence="1">The sequence shown here is derived from an EMBL/GenBank/DDBJ whole genome shotgun (WGS) entry which is preliminary data.</text>
</comment>
<reference evidence="1" key="1">
    <citation type="submission" date="2020-07" db="EMBL/GenBank/DDBJ databases">
        <authorList>
            <person name="Nazaruddin N."/>
        </authorList>
    </citation>
    <scope>NUCLEOTIDE SEQUENCE</scope>
</reference>
<keyword evidence="2" id="KW-1185">Reference proteome</keyword>
<evidence type="ECO:0000313" key="2">
    <source>
        <dbReference type="Proteomes" id="UP000752696"/>
    </source>
</evidence>